<evidence type="ECO:0000256" key="3">
    <source>
        <dbReference type="SAM" id="SignalP"/>
    </source>
</evidence>
<reference evidence="5 6" key="1">
    <citation type="submission" date="2015-04" db="EMBL/GenBank/DDBJ databases">
        <title>The draft genome sequence of Erythrobacter marinus HWDM-33.</title>
        <authorList>
            <person name="Zhuang L."/>
            <person name="Liu Y."/>
            <person name="Shao Z."/>
        </authorList>
    </citation>
    <scope>NUCLEOTIDE SEQUENCE [LARGE SCALE GENOMIC DNA]</scope>
    <source>
        <strain evidence="5 6">HWDM-33</strain>
    </source>
</reference>
<dbReference type="PROSITE" id="PS51257">
    <property type="entry name" value="PROKAR_LIPOPROTEIN"/>
    <property type="match status" value="1"/>
</dbReference>
<name>A0A0H0XSZ7_9SPHN</name>
<dbReference type="PATRIC" id="fig|874156.12.peg.10"/>
<evidence type="ECO:0000313" key="6">
    <source>
        <dbReference type="Proteomes" id="UP000053455"/>
    </source>
</evidence>
<dbReference type="Gene3D" id="3.30.1120.10">
    <property type="match status" value="1"/>
</dbReference>
<keyword evidence="2" id="KW-0378">Hydrolase</keyword>
<evidence type="ECO:0000256" key="1">
    <source>
        <dbReference type="ARBA" id="ARBA00008779"/>
    </source>
</evidence>
<sequence>MRKFAPILLAASALALQGCATTTPTATIETAGPAVAVEAPRPNVLLILLDDLGYGQLGVTGHQIIETPNIDRLAAQGMIFANGYAGSTVCSPSRISLLTGRDTSRLSSAANDIQLRAGDRTVAHTLSDAGYMTALFGKFGVGTSFGSTDPMAMGFQHWVGLMHNIQAHRQYPPFVYTDNQVTFVPGNLAGAEGSYAQRLFTDAALDFLGTQDGQRPFFAFVSYTSPHSEMAAPEEFVAPYRGRFAETPYNGLAGPTPAGQFPEYYPDPIDEPNAVQAGMIAALDSYIGELLAKLEEQGLADNTLIILSSDNGPHSEGGGDPIGIAAAGPFRGGKRDLTEGGIHMPLIARWPGTIRPGRVEDEPVMFADILPTLATLAGLPDAAEEIDANGMSLAELMMREDAQLPERMLYWAFARQLGDPNSGTIGITQQAGRIGNWKAIRRDPSEAVQLYNLANDPGEARDLAASYPDMAADFAARFDAELVEQEAYR</sequence>
<dbReference type="STRING" id="874156.GCA_001021555_01281"/>
<feature type="chain" id="PRO_5002589594" description="Sulfatase N-terminal domain-containing protein" evidence="3">
    <location>
        <begin position="21"/>
        <end position="489"/>
    </location>
</feature>
<dbReference type="PANTHER" id="PTHR42693:SF53">
    <property type="entry name" value="ENDO-4-O-SULFATASE"/>
    <property type="match status" value="1"/>
</dbReference>
<comment type="caution">
    <text evidence="5">The sequence shown here is derived from an EMBL/GenBank/DDBJ whole genome shotgun (WGS) entry which is preliminary data.</text>
</comment>
<dbReference type="InterPro" id="IPR050738">
    <property type="entry name" value="Sulfatase"/>
</dbReference>
<dbReference type="PANTHER" id="PTHR42693">
    <property type="entry name" value="ARYLSULFATASE FAMILY MEMBER"/>
    <property type="match status" value="1"/>
</dbReference>
<organism evidence="5 6">
    <name type="scientific">Aurantiacibacter marinus</name>
    <dbReference type="NCBI Taxonomy" id="874156"/>
    <lineage>
        <taxon>Bacteria</taxon>
        <taxon>Pseudomonadati</taxon>
        <taxon>Pseudomonadota</taxon>
        <taxon>Alphaproteobacteria</taxon>
        <taxon>Sphingomonadales</taxon>
        <taxon>Erythrobacteraceae</taxon>
        <taxon>Aurantiacibacter</taxon>
    </lineage>
</organism>
<dbReference type="SUPFAM" id="SSF53649">
    <property type="entry name" value="Alkaline phosphatase-like"/>
    <property type="match status" value="1"/>
</dbReference>
<feature type="domain" description="Sulfatase N-terminal" evidence="4">
    <location>
        <begin position="42"/>
        <end position="378"/>
    </location>
</feature>
<comment type="similarity">
    <text evidence="1">Belongs to the sulfatase family.</text>
</comment>
<dbReference type="InterPro" id="IPR017850">
    <property type="entry name" value="Alkaline_phosphatase_core_sf"/>
</dbReference>
<keyword evidence="6" id="KW-1185">Reference proteome</keyword>
<evidence type="ECO:0000256" key="2">
    <source>
        <dbReference type="ARBA" id="ARBA00022801"/>
    </source>
</evidence>
<dbReference type="Pfam" id="PF00884">
    <property type="entry name" value="Sulfatase"/>
    <property type="match status" value="1"/>
</dbReference>
<feature type="signal peptide" evidence="3">
    <location>
        <begin position="1"/>
        <end position="20"/>
    </location>
</feature>
<dbReference type="Gene3D" id="3.40.720.10">
    <property type="entry name" value="Alkaline Phosphatase, subunit A"/>
    <property type="match status" value="1"/>
</dbReference>
<keyword evidence="3" id="KW-0732">Signal</keyword>
<dbReference type="EMBL" id="LBHU01000001">
    <property type="protein sequence ID" value="KLI65072.1"/>
    <property type="molecule type" value="Genomic_DNA"/>
</dbReference>
<dbReference type="Proteomes" id="UP000053455">
    <property type="component" value="Unassembled WGS sequence"/>
</dbReference>
<proteinExistence type="inferred from homology"/>
<evidence type="ECO:0000313" key="5">
    <source>
        <dbReference type="EMBL" id="KLI65072.1"/>
    </source>
</evidence>
<dbReference type="GO" id="GO:0004065">
    <property type="term" value="F:arylsulfatase activity"/>
    <property type="evidence" value="ECO:0007669"/>
    <property type="project" value="TreeGrafter"/>
</dbReference>
<gene>
    <name evidence="5" type="ORF">AAV99_00050</name>
</gene>
<accession>A0A0H0XSZ7</accession>
<dbReference type="AlphaFoldDB" id="A0A0H0XSZ7"/>
<dbReference type="InterPro" id="IPR000917">
    <property type="entry name" value="Sulfatase_N"/>
</dbReference>
<evidence type="ECO:0000259" key="4">
    <source>
        <dbReference type="Pfam" id="PF00884"/>
    </source>
</evidence>
<protein>
    <recommendedName>
        <fullName evidence="4">Sulfatase N-terminal domain-containing protein</fullName>
    </recommendedName>
</protein>